<dbReference type="PANTHER" id="PTHR21621">
    <property type="entry name" value="RIBOSOMAL PROTEIN S6 MODIFICATION PROTEIN"/>
    <property type="match status" value="1"/>
</dbReference>
<dbReference type="AlphaFoldDB" id="A0A9W9YTB7"/>
<evidence type="ECO:0008006" key="3">
    <source>
        <dbReference type="Google" id="ProtNLM"/>
    </source>
</evidence>
<evidence type="ECO:0000313" key="2">
    <source>
        <dbReference type="Proteomes" id="UP001163046"/>
    </source>
</evidence>
<comment type="caution">
    <text evidence="1">The sequence shown here is derived from an EMBL/GenBank/DDBJ whole genome shotgun (WGS) entry which is preliminary data.</text>
</comment>
<reference evidence="1" key="1">
    <citation type="submission" date="2023-01" db="EMBL/GenBank/DDBJ databases">
        <title>Genome assembly of the deep-sea coral Lophelia pertusa.</title>
        <authorList>
            <person name="Herrera S."/>
            <person name="Cordes E."/>
        </authorList>
    </citation>
    <scope>NUCLEOTIDE SEQUENCE</scope>
    <source>
        <strain evidence="1">USNM1676648</strain>
        <tissue evidence="1">Polyp</tissue>
    </source>
</reference>
<sequence>MANTILCIGSAEDPHIQVVDKHVKALDGKARLVLFNPLCGSHFIEITAGNLSELSPSCTIVVDGERITAESIKSVWYRWKPAAVSADENLQGLIAKDFVLKEWKSVLRSLASYLPDARWLNPLAASELLHFKPHQLKLAQQVGMTVPRTTITNNPTAVGKIFEQVDHGRVIFKSLTPLFVPPDQLLYTTEITKEFPSISRASITQCPAIYQELVERKSDLRIMVVGRAVFVARIASQMLDEKKDRLDWRRCQDKDELYSEAKITESFKERLLEFHERAGLVFGAYDFLERGDDVIFLECNPGGAWLWLEQSLGLKVSEHVAQYLLGRAEEPNSSRATSS</sequence>
<dbReference type="EMBL" id="MU827302">
    <property type="protein sequence ID" value="KAJ7365911.1"/>
    <property type="molecule type" value="Genomic_DNA"/>
</dbReference>
<evidence type="ECO:0000313" key="1">
    <source>
        <dbReference type="EMBL" id="KAJ7365911.1"/>
    </source>
</evidence>
<dbReference type="Gene3D" id="3.30.470.20">
    <property type="entry name" value="ATP-grasp fold, B domain"/>
    <property type="match status" value="1"/>
</dbReference>
<dbReference type="GO" id="GO:0005737">
    <property type="term" value="C:cytoplasm"/>
    <property type="evidence" value="ECO:0007669"/>
    <property type="project" value="TreeGrafter"/>
</dbReference>
<dbReference type="GO" id="GO:0018169">
    <property type="term" value="F:ribosomal S6-glutamic acid ligase activity"/>
    <property type="evidence" value="ECO:0007669"/>
    <property type="project" value="TreeGrafter"/>
</dbReference>
<protein>
    <recommendedName>
        <fullName evidence="3">ATP-grasp domain-containing protein</fullName>
    </recommendedName>
</protein>
<dbReference type="PANTHER" id="PTHR21621:SF0">
    <property type="entry name" value="BETA-CITRYLGLUTAMATE SYNTHASE B-RELATED"/>
    <property type="match status" value="1"/>
</dbReference>
<organism evidence="1 2">
    <name type="scientific">Desmophyllum pertusum</name>
    <dbReference type="NCBI Taxonomy" id="174260"/>
    <lineage>
        <taxon>Eukaryota</taxon>
        <taxon>Metazoa</taxon>
        <taxon>Cnidaria</taxon>
        <taxon>Anthozoa</taxon>
        <taxon>Hexacorallia</taxon>
        <taxon>Scleractinia</taxon>
        <taxon>Caryophylliina</taxon>
        <taxon>Caryophylliidae</taxon>
        <taxon>Desmophyllum</taxon>
    </lineage>
</organism>
<dbReference type="OrthoDB" id="5949785at2759"/>
<dbReference type="SUPFAM" id="SSF56059">
    <property type="entry name" value="Glutathione synthetase ATP-binding domain-like"/>
    <property type="match status" value="1"/>
</dbReference>
<keyword evidence="2" id="KW-1185">Reference proteome</keyword>
<proteinExistence type="predicted"/>
<gene>
    <name evidence="1" type="ORF">OS493_002641</name>
</gene>
<accession>A0A9W9YTB7</accession>
<dbReference type="Proteomes" id="UP001163046">
    <property type="component" value="Unassembled WGS sequence"/>
</dbReference>
<name>A0A9W9YTB7_9CNID</name>